<evidence type="ECO:0000313" key="3">
    <source>
        <dbReference type="EMBL" id="PHN05381.1"/>
    </source>
</evidence>
<reference evidence="3 4" key="1">
    <citation type="submission" date="2017-10" db="EMBL/GenBank/DDBJ databases">
        <title>The draft genome sequence of Lewinella nigricans NBRC 102662.</title>
        <authorList>
            <person name="Wang K."/>
        </authorList>
    </citation>
    <scope>NUCLEOTIDE SEQUENCE [LARGE SCALE GENOMIC DNA]</scope>
    <source>
        <strain evidence="3 4">NBRC 102662</strain>
    </source>
</reference>
<keyword evidence="4" id="KW-1185">Reference proteome</keyword>
<protein>
    <recommendedName>
        <fullName evidence="2">CBM6 domain-containing protein</fullName>
    </recommendedName>
</protein>
<dbReference type="AlphaFoldDB" id="A0A2D0NA33"/>
<accession>A0A2D0NA33</accession>
<dbReference type="InterPro" id="IPR011050">
    <property type="entry name" value="Pectin_lyase_fold/virulence"/>
</dbReference>
<evidence type="ECO:0000313" key="4">
    <source>
        <dbReference type="Proteomes" id="UP000223913"/>
    </source>
</evidence>
<feature type="chain" id="PRO_5012338721" description="CBM6 domain-containing protein" evidence="1">
    <location>
        <begin position="27"/>
        <end position="1046"/>
    </location>
</feature>
<dbReference type="GO" id="GO:0030246">
    <property type="term" value="F:carbohydrate binding"/>
    <property type="evidence" value="ECO:0007669"/>
    <property type="project" value="InterPro"/>
</dbReference>
<feature type="domain" description="CBM6" evidence="2">
    <location>
        <begin position="688"/>
        <end position="799"/>
    </location>
</feature>
<evidence type="ECO:0000259" key="2">
    <source>
        <dbReference type="PROSITE" id="PS51175"/>
    </source>
</evidence>
<dbReference type="InterPro" id="IPR012334">
    <property type="entry name" value="Pectin_lyas_fold"/>
</dbReference>
<dbReference type="SUPFAM" id="SSF49785">
    <property type="entry name" value="Galactose-binding domain-like"/>
    <property type="match status" value="3"/>
</dbReference>
<dbReference type="Pfam" id="PF16990">
    <property type="entry name" value="CBM_35"/>
    <property type="match status" value="1"/>
</dbReference>
<feature type="signal peptide" evidence="1">
    <location>
        <begin position="1"/>
        <end position="26"/>
    </location>
</feature>
<sequence length="1046" mass="111786">MKLCLSFFKILSILSLITTLQIAALATTYYVSNAGDDSNDGLSSTTPWQTLDKVSNANIQPGDEILFRRGDEFIGQLKPTYSGQAGSLITFSAYGTGDQPVLNGSGGAGGDHLAAILINNEEYFRIADLEIQNERLVSRSGVSDEESFGIYVLNDGNTVMHHFELADLTVKNVFAITTQGVSFNSLKVAGIYFRSERNTVSGQEKHIKDVWLEDSYFTLIGKFGFWSQHAGGDAGVGNDSLNRNMNYVLRNNHFYQTGGSGITPGKTYNCLVENNLFDYPGSDVDARMAKRGSGAWFFSCRNVIAQYNQTFHARGDNDSYGMHIDFGNKYVLLQYNYSEDNQGFVEILGDNLYATYRFNISVNDGLRATKGNTFWFSDYAGGGGGIKSDSIFVYNNTVYVDQKPNGEFLKPGLQLTSQDALITNNAIYVRSGAHVGYKQFNRDNLVLVDNNLYHGDVRSSNFTDQDGNALFENPLYLNPGALNNPDAYKLEMGSPAIDAGKVLTEPLFPMAGKGIFANISANATEDYFGNAVDVTNSGFNIGAYNGSGETSQGNNPIPTGPQYEAETAALFGGIEITSCNGFSDGAAVKATSLGATQGTKFEYITAPGDGTYDLDVHYLTTANGSFTYQVNSETAVTENVSASGSFCYEGGSTAVATISVPLDSGWNAITFYDAPIIDYVELVLTTGGTYEAEDATLSGTATTASCATASGNQMVKLIDSGTANGLSFDNVYVPTAGDYLLTVDYFAVNSRTFTYQVNGGTAQTDTLDASGGWCFQGGSPGSHSLEVTLVAGYNTIFFYDSPIMDRISVGELAAGGIFEAEEAVLSGTAVTTSCNLFSGAESVKNLSGGSSNAVTFSVDLSLAGDYELSLSYTTTSSNTITVDVNGSVQTVNVAASGQWCYQGGSPADHTFAVSLNAGTNTIKVYDSPILDKIGIVPDSGGSLLAPNAMSGINAAIKEGDRNFKLKIFPNGVKRGQVANVLLDGPELDGESVTATVFDLSGRRVVAPFRVNGNRFELSTADIRQAGIYVLRLRIADRTLVKRLIVL</sequence>
<dbReference type="SUPFAM" id="SSF51126">
    <property type="entry name" value="Pectin lyase-like"/>
    <property type="match status" value="1"/>
</dbReference>
<gene>
    <name evidence="3" type="ORF">CRP01_17870</name>
</gene>
<dbReference type="Gene3D" id="2.160.20.10">
    <property type="entry name" value="Single-stranded right-handed beta-helix, Pectin lyase-like"/>
    <property type="match status" value="1"/>
</dbReference>
<dbReference type="InterPro" id="IPR008979">
    <property type="entry name" value="Galactose-bd-like_sf"/>
</dbReference>
<dbReference type="InterPro" id="IPR026444">
    <property type="entry name" value="Secre_tail"/>
</dbReference>
<dbReference type="NCBIfam" id="TIGR04183">
    <property type="entry name" value="Por_Secre_tail"/>
    <property type="match status" value="1"/>
</dbReference>
<organism evidence="3 4">
    <name type="scientific">Flavilitoribacter nigricans (strain ATCC 23147 / DSM 23189 / NBRC 102662 / NCIMB 1420 / SS-2)</name>
    <name type="common">Lewinella nigricans</name>
    <dbReference type="NCBI Taxonomy" id="1122177"/>
    <lineage>
        <taxon>Bacteria</taxon>
        <taxon>Pseudomonadati</taxon>
        <taxon>Bacteroidota</taxon>
        <taxon>Saprospiria</taxon>
        <taxon>Saprospirales</taxon>
        <taxon>Lewinellaceae</taxon>
        <taxon>Flavilitoribacter</taxon>
    </lineage>
</organism>
<name>A0A2D0NA33_FLAN2</name>
<dbReference type="Gene3D" id="2.60.120.260">
    <property type="entry name" value="Galactose-binding domain-like"/>
    <property type="match status" value="3"/>
</dbReference>
<dbReference type="OrthoDB" id="976933at2"/>
<proteinExistence type="predicted"/>
<dbReference type="InterPro" id="IPR005084">
    <property type="entry name" value="CBM6"/>
</dbReference>
<dbReference type="Proteomes" id="UP000223913">
    <property type="component" value="Unassembled WGS sequence"/>
</dbReference>
<keyword evidence="1" id="KW-0732">Signal</keyword>
<dbReference type="EMBL" id="PDUD01000022">
    <property type="protein sequence ID" value="PHN05381.1"/>
    <property type="molecule type" value="Genomic_DNA"/>
</dbReference>
<dbReference type="RefSeq" id="WP_099151433.1">
    <property type="nucleotide sequence ID" value="NZ_PDUD01000022.1"/>
</dbReference>
<comment type="caution">
    <text evidence="3">The sequence shown here is derived from an EMBL/GenBank/DDBJ whole genome shotgun (WGS) entry which is preliminary data.</text>
</comment>
<evidence type="ECO:0000256" key="1">
    <source>
        <dbReference type="SAM" id="SignalP"/>
    </source>
</evidence>
<dbReference type="PROSITE" id="PS51175">
    <property type="entry name" value="CBM6"/>
    <property type="match status" value="1"/>
</dbReference>